<dbReference type="GO" id="GO:0045892">
    <property type="term" value="P:negative regulation of DNA-templated transcription"/>
    <property type="evidence" value="ECO:0007669"/>
    <property type="project" value="InterPro"/>
</dbReference>
<reference evidence="7 8" key="1">
    <citation type="submission" date="2018-09" db="EMBL/GenBank/DDBJ databases">
        <title>YIM 75507 draft genome.</title>
        <authorList>
            <person name="Tang S."/>
            <person name="Feng Y."/>
        </authorList>
    </citation>
    <scope>NUCLEOTIDE SEQUENCE [LARGE SCALE GENOMIC DNA]</scope>
    <source>
        <strain evidence="7 8">YIM 75507</strain>
    </source>
</reference>
<dbReference type="InterPro" id="IPR036271">
    <property type="entry name" value="Tet_transcr_reg_TetR-rel_C_sf"/>
</dbReference>
<name>A0A3A4AI62_9ACTN</name>
<dbReference type="InterPro" id="IPR003012">
    <property type="entry name" value="Tet_transcr_reg_TetR"/>
</dbReference>
<dbReference type="PANTHER" id="PTHR30055">
    <property type="entry name" value="HTH-TYPE TRANSCRIPTIONAL REGULATOR RUTR"/>
    <property type="match status" value="1"/>
</dbReference>
<dbReference type="GO" id="GO:0000976">
    <property type="term" value="F:transcription cis-regulatory region binding"/>
    <property type="evidence" value="ECO:0007669"/>
    <property type="project" value="TreeGrafter"/>
</dbReference>
<dbReference type="InterPro" id="IPR050109">
    <property type="entry name" value="HTH-type_TetR-like_transc_reg"/>
</dbReference>
<keyword evidence="4" id="KW-0804">Transcription</keyword>
<comment type="caution">
    <text evidence="7">The sequence shown here is derived from an EMBL/GenBank/DDBJ whole genome shotgun (WGS) entry which is preliminary data.</text>
</comment>
<dbReference type="Gene3D" id="1.10.10.60">
    <property type="entry name" value="Homeodomain-like"/>
    <property type="match status" value="1"/>
</dbReference>
<dbReference type="PRINTS" id="PR00400">
    <property type="entry name" value="TETREPRESSOR"/>
</dbReference>
<dbReference type="OrthoDB" id="329481at2"/>
<proteinExistence type="predicted"/>
<dbReference type="Pfam" id="PF02909">
    <property type="entry name" value="TetR_C_1"/>
    <property type="match status" value="1"/>
</dbReference>
<dbReference type="InterPro" id="IPR004111">
    <property type="entry name" value="Repressor_TetR_C"/>
</dbReference>
<dbReference type="Proteomes" id="UP000265768">
    <property type="component" value="Unassembled WGS sequence"/>
</dbReference>
<dbReference type="GO" id="GO:0046677">
    <property type="term" value="P:response to antibiotic"/>
    <property type="evidence" value="ECO:0007669"/>
    <property type="project" value="InterPro"/>
</dbReference>
<evidence type="ECO:0000256" key="1">
    <source>
        <dbReference type="ARBA" id="ARBA00022491"/>
    </source>
</evidence>
<feature type="DNA-binding region" description="H-T-H motif" evidence="5">
    <location>
        <begin position="72"/>
        <end position="91"/>
    </location>
</feature>
<feature type="domain" description="HTH tetR-type" evidence="6">
    <location>
        <begin position="49"/>
        <end position="109"/>
    </location>
</feature>
<organism evidence="7 8">
    <name type="scientific">Bailinhaonella thermotolerans</name>
    <dbReference type="NCBI Taxonomy" id="1070861"/>
    <lineage>
        <taxon>Bacteria</taxon>
        <taxon>Bacillati</taxon>
        <taxon>Actinomycetota</taxon>
        <taxon>Actinomycetes</taxon>
        <taxon>Streptosporangiales</taxon>
        <taxon>Streptosporangiaceae</taxon>
        <taxon>Bailinhaonella</taxon>
    </lineage>
</organism>
<accession>A0A3A4AI62</accession>
<keyword evidence="8" id="KW-1185">Reference proteome</keyword>
<keyword evidence="3 5" id="KW-0238">DNA-binding</keyword>
<evidence type="ECO:0000313" key="7">
    <source>
        <dbReference type="EMBL" id="RJL20387.1"/>
    </source>
</evidence>
<dbReference type="PROSITE" id="PS50977">
    <property type="entry name" value="HTH_TETR_2"/>
    <property type="match status" value="1"/>
</dbReference>
<evidence type="ECO:0000259" key="6">
    <source>
        <dbReference type="PROSITE" id="PS50977"/>
    </source>
</evidence>
<protein>
    <submittedName>
        <fullName evidence="7">TetR/AcrR family transcriptional regulator</fullName>
    </submittedName>
</protein>
<evidence type="ECO:0000256" key="4">
    <source>
        <dbReference type="ARBA" id="ARBA00023163"/>
    </source>
</evidence>
<dbReference type="SUPFAM" id="SSF46689">
    <property type="entry name" value="Homeodomain-like"/>
    <property type="match status" value="1"/>
</dbReference>
<dbReference type="PANTHER" id="PTHR30055:SF151">
    <property type="entry name" value="TRANSCRIPTIONAL REGULATORY PROTEIN"/>
    <property type="match status" value="1"/>
</dbReference>
<evidence type="ECO:0000256" key="2">
    <source>
        <dbReference type="ARBA" id="ARBA00023015"/>
    </source>
</evidence>
<dbReference type="Gene3D" id="1.10.357.10">
    <property type="entry name" value="Tetracycline Repressor, domain 2"/>
    <property type="match status" value="1"/>
</dbReference>
<evidence type="ECO:0000256" key="5">
    <source>
        <dbReference type="PROSITE-ProRule" id="PRU00335"/>
    </source>
</evidence>
<dbReference type="EMBL" id="QZEY01000031">
    <property type="protein sequence ID" value="RJL20387.1"/>
    <property type="molecule type" value="Genomic_DNA"/>
</dbReference>
<gene>
    <name evidence="7" type="ORF">D5H75_39545</name>
</gene>
<evidence type="ECO:0000256" key="3">
    <source>
        <dbReference type="ARBA" id="ARBA00023125"/>
    </source>
</evidence>
<dbReference type="GO" id="GO:0003700">
    <property type="term" value="F:DNA-binding transcription factor activity"/>
    <property type="evidence" value="ECO:0007669"/>
    <property type="project" value="TreeGrafter"/>
</dbReference>
<dbReference type="SUPFAM" id="SSF48498">
    <property type="entry name" value="Tetracyclin repressor-like, C-terminal domain"/>
    <property type="match status" value="1"/>
</dbReference>
<dbReference type="AlphaFoldDB" id="A0A3A4AI62"/>
<dbReference type="InterPro" id="IPR001647">
    <property type="entry name" value="HTH_TetR"/>
</dbReference>
<sequence length="260" mass="28282">MTRQALHDDGLCTKYAHAYKVHTSCVRCTLALVSTYIWSRPERPERGAGLNRERIVAAAMAIADADGLDAVTMRRVAAEIGVSTMALYRHVENKADILDLMLDAAYGELRLAPAPADGWRASMDRLAREVRAMVLRHPWFATLAHTRPPSPNYVAFYDHCLGALKGLPLSPVRLHAAVNMVVNHAVTFAQMEHTISVQWKDLGAAEREAAQSIGAYLGTLMASGRYPHFTAAMGTARPAPDEMFAMGLDLILTGIAASAS</sequence>
<keyword evidence="1" id="KW-0678">Repressor</keyword>
<keyword evidence="2" id="KW-0805">Transcription regulation</keyword>
<evidence type="ECO:0000313" key="8">
    <source>
        <dbReference type="Proteomes" id="UP000265768"/>
    </source>
</evidence>
<dbReference type="Pfam" id="PF00440">
    <property type="entry name" value="TetR_N"/>
    <property type="match status" value="1"/>
</dbReference>
<dbReference type="InterPro" id="IPR009057">
    <property type="entry name" value="Homeodomain-like_sf"/>
</dbReference>